<accession>A0A9W8BAY0</accession>
<protein>
    <submittedName>
        <fullName evidence="2">Uncharacterized protein</fullName>
    </submittedName>
</protein>
<organism evidence="2 3">
    <name type="scientific">Dimargaris verticillata</name>
    <dbReference type="NCBI Taxonomy" id="2761393"/>
    <lineage>
        <taxon>Eukaryota</taxon>
        <taxon>Fungi</taxon>
        <taxon>Fungi incertae sedis</taxon>
        <taxon>Zoopagomycota</taxon>
        <taxon>Kickxellomycotina</taxon>
        <taxon>Dimargaritomycetes</taxon>
        <taxon>Dimargaritales</taxon>
        <taxon>Dimargaritaceae</taxon>
        <taxon>Dimargaris</taxon>
    </lineage>
</organism>
<gene>
    <name evidence="2" type="ORF">H4R34_000925</name>
</gene>
<sequence length="361" mass="41722">MNPSNAHYSKGLSKTNIEEQLVNRQREGEAARFFYSLTLTARENSVIFAQYVEWMHDDATLTALNKKVSRHLPPWHYFAGKTGEYYKTTHFDRLSFYLRTFAQSVDPLRFRSQHINDILHPEGTASRSLDYRLIDAVAQGHFDRALENLQIYFESTESNLVLVFFQRYQDSLMKRIQLGLLGQVRSKFQYYMRGIGVYYTVPLLIVVALKFGRIEQLFTFLDNIMAIPTVRDFIESERGPHPIHYHNLAILWALILKVKGASKFAKQTQETGQTSLGSWESTCLKSLKYGDAAHLMQFSPLPQPPKLSQTIDPAASQKTTDEQIIHECYQWWSQQNPMVRLEGGEDIQLLVGYVRDLNLNV</sequence>
<keyword evidence="3" id="KW-1185">Reference proteome</keyword>
<keyword evidence="1" id="KW-1133">Transmembrane helix</keyword>
<name>A0A9W8BAY0_9FUNG</name>
<proteinExistence type="predicted"/>
<evidence type="ECO:0000256" key="1">
    <source>
        <dbReference type="SAM" id="Phobius"/>
    </source>
</evidence>
<keyword evidence="1" id="KW-0812">Transmembrane</keyword>
<dbReference type="EMBL" id="JANBQB010000033">
    <property type="protein sequence ID" value="KAJ1984017.1"/>
    <property type="molecule type" value="Genomic_DNA"/>
</dbReference>
<evidence type="ECO:0000313" key="3">
    <source>
        <dbReference type="Proteomes" id="UP001151582"/>
    </source>
</evidence>
<reference evidence="2" key="1">
    <citation type="submission" date="2022-07" db="EMBL/GenBank/DDBJ databases">
        <title>Phylogenomic reconstructions and comparative analyses of Kickxellomycotina fungi.</title>
        <authorList>
            <person name="Reynolds N.K."/>
            <person name="Stajich J.E."/>
            <person name="Barry K."/>
            <person name="Grigoriev I.V."/>
            <person name="Crous P."/>
            <person name="Smith M.E."/>
        </authorList>
    </citation>
    <scope>NUCLEOTIDE SEQUENCE</scope>
    <source>
        <strain evidence="2">RSA 567</strain>
    </source>
</reference>
<keyword evidence="1" id="KW-0472">Membrane</keyword>
<comment type="caution">
    <text evidence="2">The sequence shown here is derived from an EMBL/GenBank/DDBJ whole genome shotgun (WGS) entry which is preliminary data.</text>
</comment>
<dbReference type="OrthoDB" id="10391911at2759"/>
<evidence type="ECO:0000313" key="2">
    <source>
        <dbReference type="EMBL" id="KAJ1984017.1"/>
    </source>
</evidence>
<dbReference type="Proteomes" id="UP001151582">
    <property type="component" value="Unassembled WGS sequence"/>
</dbReference>
<dbReference type="AlphaFoldDB" id="A0A9W8BAY0"/>
<feature type="transmembrane region" description="Helical" evidence="1">
    <location>
        <begin position="190"/>
        <end position="209"/>
    </location>
</feature>